<dbReference type="WBParaSite" id="scaffold5091_cov269.g9051">
    <property type="protein sequence ID" value="scaffold5091_cov269.g9051"/>
    <property type="gene ID" value="scaffold5091_cov269.g9051"/>
</dbReference>
<dbReference type="Proteomes" id="UP000887561">
    <property type="component" value="Unplaced"/>
</dbReference>
<keyword evidence="1" id="KW-1185">Reference proteome</keyword>
<dbReference type="AlphaFoldDB" id="A0A915MRT8"/>
<evidence type="ECO:0000313" key="1">
    <source>
        <dbReference type="Proteomes" id="UP000887561"/>
    </source>
</evidence>
<accession>A0A915MRT8</accession>
<reference evidence="2" key="1">
    <citation type="submission" date="2022-11" db="UniProtKB">
        <authorList>
            <consortium name="WormBaseParasite"/>
        </authorList>
    </citation>
    <scope>IDENTIFICATION</scope>
</reference>
<organism evidence="1 2">
    <name type="scientific">Meloidogyne javanica</name>
    <name type="common">Root-knot nematode worm</name>
    <dbReference type="NCBI Taxonomy" id="6303"/>
    <lineage>
        <taxon>Eukaryota</taxon>
        <taxon>Metazoa</taxon>
        <taxon>Ecdysozoa</taxon>
        <taxon>Nematoda</taxon>
        <taxon>Chromadorea</taxon>
        <taxon>Rhabditida</taxon>
        <taxon>Tylenchina</taxon>
        <taxon>Tylenchomorpha</taxon>
        <taxon>Tylenchoidea</taxon>
        <taxon>Meloidogynidae</taxon>
        <taxon>Meloidogyninae</taxon>
        <taxon>Meloidogyne</taxon>
        <taxon>Meloidogyne incognita group</taxon>
    </lineage>
</organism>
<name>A0A915MRT8_MELJA</name>
<evidence type="ECO:0000313" key="2">
    <source>
        <dbReference type="WBParaSite" id="scaffold5091_cov269.g9051"/>
    </source>
</evidence>
<sequence length="92" mass="11156">MLRTQTFANENPRKVSLREYLYAYDFFEVLASHWLIKMRKPDGINIFPNSLEAIENDRENIYSARIDELKDAWMDETLMNLIYQYYRNLILV</sequence>
<proteinExistence type="predicted"/>
<protein>
    <submittedName>
        <fullName evidence="2">Uncharacterized protein</fullName>
    </submittedName>
</protein>